<keyword evidence="3" id="KW-1185">Reference proteome</keyword>
<dbReference type="SUPFAM" id="SSF141371">
    <property type="entry name" value="PilZ domain-like"/>
    <property type="match status" value="1"/>
</dbReference>
<sequence>MDMKSGLPPESPERRTRQRFLALRRGEPCFWASVAGRRVALVDLSIEGFAFVGPATTATEPFAVVLHRAGVPDEIHARASVVNVGGSGDDALLGCRFTSLGNAEAALLQDWLVAHVIMNATVRITEKDAIAIVRGGSLI</sequence>
<dbReference type="InterPro" id="IPR009875">
    <property type="entry name" value="PilZ_domain"/>
</dbReference>
<dbReference type="KEGG" id="azo:azo0384"/>
<feature type="domain" description="PilZ" evidence="1">
    <location>
        <begin position="36"/>
        <end position="112"/>
    </location>
</feature>
<dbReference type="Pfam" id="PF07238">
    <property type="entry name" value="PilZ"/>
    <property type="match status" value="1"/>
</dbReference>
<dbReference type="RefSeq" id="WP_011764119.1">
    <property type="nucleotide sequence ID" value="NC_008702.1"/>
</dbReference>
<dbReference type="STRING" id="62928.azo0384"/>
<proteinExistence type="predicted"/>
<evidence type="ECO:0000259" key="1">
    <source>
        <dbReference type="Pfam" id="PF07238"/>
    </source>
</evidence>
<reference evidence="2 3" key="1">
    <citation type="journal article" date="2006" name="Nat. Biotechnol.">
        <title>Complete genome of the mutualistic, N2-fixing grass endophyte Azoarcus sp. strain BH72.</title>
        <authorList>
            <person name="Krause A."/>
            <person name="Ramakumar A."/>
            <person name="Bartels D."/>
            <person name="Battistoni F."/>
            <person name="Bekel T."/>
            <person name="Boch J."/>
            <person name="Boehm M."/>
            <person name="Friedrich F."/>
            <person name="Hurek T."/>
            <person name="Krause L."/>
            <person name="Linke B."/>
            <person name="McHardy A.C."/>
            <person name="Sarkar A."/>
            <person name="Schneiker S."/>
            <person name="Syed A.A."/>
            <person name="Thauer R."/>
            <person name="Vorhoelter F.-J."/>
            <person name="Weidner S."/>
            <person name="Puehler A."/>
            <person name="Reinhold-Hurek B."/>
            <person name="Kaiser O."/>
            <person name="Goesmann A."/>
        </authorList>
    </citation>
    <scope>NUCLEOTIDE SEQUENCE [LARGE SCALE GENOMIC DNA]</scope>
    <source>
        <strain evidence="2 3">BH72</strain>
    </source>
</reference>
<evidence type="ECO:0000313" key="2">
    <source>
        <dbReference type="EMBL" id="CAL93001.1"/>
    </source>
</evidence>
<dbReference type="EMBL" id="AM406670">
    <property type="protein sequence ID" value="CAL93001.1"/>
    <property type="molecule type" value="Genomic_DNA"/>
</dbReference>
<protein>
    <recommendedName>
        <fullName evidence="1">PilZ domain-containing protein</fullName>
    </recommendedName>
</protein>
<organism evidence="2 3">
    <name type="scientific">Azoarcus sp. (strain BH72)</name>
    <dbReference type="NCBI Taxonomy" id="418699"/>
    <lineage>
        <taxon>Bacteria</taxon>
        <taxon>Pseudomonadati</taxon>
        <taxon>Pseudomonadota</taxon>
        <taxon>Betaproteobacteria</taxon>
        <taxon>Rhodocyclales</taxon>
        <taxon>Zoogloeaceae</taxon>
        <taxon>Azoarcus</taxon>
    </lineage>
</organism>
<dbReference type="OrthoDB" id="8526691at2"/>
<evidence type="ECO:0000313" key="3">
    <source>
        <dbReference type="Proteomes" id="UP000002588"/>
    </source>
</evidence>
<dbReference type="AlphaFoldDB" id="A1K2E6"/>
<dbReference type="KEGG" id="aoa:dqs_0396"/>
<dbReference type="HOGENOM" id="CLU_1831012_0_0_4"/>
<dbReference type="GO" id="GO:0035438">
    <property type="term" value="F:cyclic-di-GMP binding"/>
    <property type="evidence" value="ECO:0007669"/>
    <property type="project" value="InterPro"/>
</dbReference>
<name>A1K2E6_AZOSB</name>
<dbReference type="Proteomes" id="UP000002588">
    <property type="component" value="Chromosome"/>
</dbReference>
<gene>
    <name evidence="2" type="ordered locus">azo0384</name>
</gene>
<accession>A1K2E6</accession>
<dbReference type="eggNOG" id="ENOG503438D">
    <property type="taxonomic scope" value="Bacteria"/>
</dbReference>